<dbReference type="OrthoDB" id="211174at2"/>
<keyword evidence="1" id="KW-1133">Transmembrane helix</keyword>
<sequence length="227" mass="25910">MKGIIKKDWRFLNRILLYLLGFIILYIALAFIISRIPVNTNDTDNSHDIAIYIRTNGVHTDVVFPLKNSIYDWNKVISADHTTAKDTTLQYAAFGWGDRDFYLNTPEWSDLKAGTAFNAAFYLGTSVMHVVFLDVPKENENCRKIFISRKEYIDMVDFVKGSFQSDAKGNTLPIKGSGYGLNDIFYEAKGKYNLFYTCNSWTNNALKSGRQKAALWTLTDGGIFCHY</sequence>
<reference evidence="2 3" key="1">
    <citation type="submission" date="2018-05" db="EMBL/GenBank/DDBJ databases">
        <title>Genome sequencing of Flavobacterium sp. HYN0049.</title>
        <authorList>
            <person name="Yi H."/>
            <person name="Baek C."/>
        </authorList>
    </citation>
    <scope>NUCLEOTIDE SEQUENCE [LARGE SCALE GENOMIC DNA]</scope>
    <source>
        <strain evidence="2 3">HYN0049</strain>
    </source>
</reference>
<gene>
    <name evidence="2" type="ORF">HYN49_12180</name>
</gene>
<evidence type="ECO:0000256" key="1">
    <source>
        <dbReference type="SAM" id="Phobius"/>
    </source>
</evidence>
<dbReference type="AlphaFoldDB" id="A0A2S1SJK5"/>
<dbReference type="EMBL" id="CP029187">
    <property type="protein sequence ID" value="AWI26593.1"/>
    <property type="molecule type" value="Genomic_DNA"/>
</dbReference>
<feature type="transmembrane region" description="Helical" evidence="1">
    <location>
        <begin position="12"/>
        <end position="33"/>
    </location>
</feature>
<organism evidence="2 3">
    <name type="scientific">Flavobacterium pallidum</name>
    <dbReference type="NCBI Taxonomy" id="2172098"/>
    <lineage>
        <taxon>Bacteria</taxon>
        <taxon>Pseudomonadati</taxon>
        <taxon>Bacteroidota</taxon>
        <taxon>Flavobacteriia</taxon>
        <taxon>Flavobacteriales</taxon>
        <taxon>Flavobacteriaceae</taxon>
        <taxon>Flavobacterium</taxon>
    </lineage>
</organism>
<keyword evidence="1" id="KW-0472">Membrane</keyword>
<protein>
    <submittedName>
        <fullName evidence="2">TIGR02117 family protein</fullName>
    </submittedName>
</protein>
<name>A0A2S1SJK5_9FLAO</name>
<keyword evidence="1" id="KW-0812">Transmembrane</keyword>
<evidence type="ECO:0000313" key="3">
    <source>
        <dbReference type="Proteomes" id="UP000244937"/>
    </source>
</evidence>
<dbReference type="InterPro" id="IPR011727">
    <property type="entry name" value="CHP02117"/>
</dbReference>
<dbReference type="Pfam" id="PF09601">
    <property type="entry name" value="DUF2459"/>
    <property type="match status" value="1"/>
</dbReference>
<dbReference type="RefSeq" id="WP_108904370.1">
    <property type="nucleotide sequence ID" value="NZ_CP029187.1"/>
</dbReference>
<accession>A0A2S1SJK5</accession>
<proteinExistence type="predicted"/>
<dbReference type="KEGG" id="fpal:HYN49_12180"/>
<dbReference type="Proteomes" id="UP000244937">
    <property type="component" value="Chromosome"/>
</dbReference>
<keyword evidence="3" id="KW-1185">Reference proteome</keyword>
<evidence type="ECO:0000313" key="2">
    <source>
        <dbReference type="EMBL" id="AWI26593.1"/>
    </source>
</evidence>
<dbReference type="NCBIfam" id="TIGR02117">
    <property type="entry name" value="chp_urease_rgn"/>
    <property type="match status" value="1"/>
</dbReference>